<dbReference type="FunFam" id="1.10.390.30:FF:000001">
    <property type="entry name" value="TRPM8 channel-associated factor 1"/>
    <property type="match status" value="1"/>
</dbReference>
<reference evidence="4 5" key="1">
    <citation type="submission" date="2025-04" db="UniProtKB">
        <authorList>
            <consortium name="RefSeq"/>
        </authorList>
    </citation>
    <scope>IDENTIFICATION</scope>
</reference>
<dbReference type="PANTHER" id="PTHR15730">
    <property type="entry name" value="EXPERIMENTAL AUTOIMMUNE PROSTATITIS ANTIGEN 2-RELATED"/>
    <property type="match status" value="1"/>
</dbReference>
<evidence type="ECO:0000313" key="4">
    <source>
        <dbReference type="RefSeq" id="XP_031429105.1"/>
    </source>
</evidence>
<dbReference type="FunFam" id="3.40.390.80:FF:000001">
    <property type="entry name" value="TRPM8 channel-associated factor 1"/>
    <property type="match status" value="1"/>
</dbReference>
<gene>
    <name evidence="4 5" type="primary">LOC105900707</name>
</gene>
<dbReference type="PANTHER" id="PTHR15730:SF5">
    <property type="entry name" value="SI:CH211-210B2.2-RELATED"/>
    <property type="match status" value="1"/>
</dbReference>
<dbReference type="InterPro" id="IPR042279">
    <property type="entry name" value="Pep_M60_3"/>
</dbReference>
<accession>A0A6P8G082</accession>
<protein>
    <submittedName>
        <fullName evidence="4 5">TRPM8 channel-associated factor homolog isoform X1</fullName>
    </submittedName>
</protein>
<dbReference type="RefSeq" id="XP_031429105.1">
    <property type="nucleotide sequence ID" value="XM_031573245.2"/>
</dbReference>
<dbReference type="InterPro" id="IPR029062">
    <property type="entry name" value="Class_I_gatase-like"/>
</dbReference>
<dbReference type="InterPro" id="IPR031161">
    <property type="entry name" value="Peptidase_M60_dom"/>
</dbReference>
<evidence type="ECO:0000313" key="5">
    <source>
        <dbReference type="RefSeq" id="XP_031429106.1"/>
    </source>
</evidence>
<keyword evidence="3" id="KW-1185">Reference proteome</keyword>
<dbReference type="InterPro" id="IPR035423">
    <property type="entry name" value="M60-like_N"/>
</dbReference>
<dbReference type="GeneTree" id="ENSGT00390000017365"/>
<dbReference type="KEGG" id="char:105900707"/>
<dbReference type="SMART" id="SM01276">
    <property type="entry name" value="M60-like"/>
    <property type="match status" value="1"/>
</dbReference>
<dbReference type="GO" id="GO:0090314">
    <property type="term" value="P:positive regulation of protein targeting to membrane"/>
    <property type="evidence" value="ECO:0007669"/>
    <property type="project" value="TreeGrafter"/>
</dbReference>
<dbReference type="InterPro" id="IPR051244">
    <property type="entry name" value="TCAF"/>
</dbReference>
<organism evidence="3 5">
    <name type="scientific">Clupea harengus</name>
    <name type="common">Atlantic herring</name>
    <dbReference type="NCBI Taxonomy" id="7950"/>
    <lineage>
        <taxon>Eukaryota</taxon>
        <taxon>Metazoa</taxon>
        <taxon>Chordata</taxon>
        <taxon>Craniata</taxon>
        <taxon>Vertebrata</taxon>
        <taxon>Euteleostomi</taxon>
        <taxon>Actinopterygii</taxon>
        <taxon>Neopterygii</taxon>
        <taxon>Teleostei</taxon>
        <taxon>Clupei</taxon>
        <taxon>Clupeiformes</taxon>
        <taxon>Clupeoidei</taxon>
        <taxon>Clupeidae</taxon>
        <taxon>Clupea</taxon>
    </lineage>
</organism>
<name>A0A6P8G082_CLUHA</name>
<proteinExistence type="inferred from homology"/>
<dbReference type="Pfam" id="PF13402">
    <property type="entry name" value="Peptidase_M60"/>
    <property type="match status" value="1"/>
</dbReference>
<dbReference type="Gene3D" id="3.40.390.80">
    <property type="entry name" value="Peptidase M60, enhancin-like domain 2"/>
    <property type="match status" value="1"/>
</dbReference>
<dbReference type="GO" id="GO:0044325">
    <property type="term" value="F:transmembrane transporter binding"/>
    <property type="evidence" value="ECO:0007669"/>
    <property type="project" value="TreeGrafter"/>
</dbReference>
<evidence type="ECO:0000259" key="2">
    <source>
        <dbReference type="PROSITE" id="PS51723"/>
    </source>
</evidence>
<feature type="domain" description="Peptidase M60" evidence="2">
    <location>
        <begin position="736"/>
        <end position="1033"/>
    </location>
</feature>
<comment type="similarity">
    <text evidence="1">Belongs to the TCAF family.</text>
</comment>
<dbReference type="RefSeq" id="XP_031429106.1">
    <property type="nucleotide sequence ID" value="XM_031573246.2"/>
</dbReference>
<dbReference type="Gene3D" id="1.10.390.30">
    <property type="entry name" value="Peptidase M60, enhancin-like domain 3"/>
    <property type="match status" value="1"/>
</dbReference>
<sequence>MAQEEAYSTLMHGIQELTFKGPSVPSELLLNGHHAFPLAVNAEDQVIIAASCYGLGRIVVLGHEAYLQDFPELVKNALGWLQAPSGRATVGVHPSSKAIVGNLSSVDAEVCQFRSDLGVYVADAYSVGPFAEDLVSFLKEGGGLLIAGQAWHWSHTHPQENVQLNFPGNQVCGVAGIYLTERYGKHGCVPIPSNIPFKWSSLALEGAYSTLMHGIQELTFKGPSVPSELLLNGHHAFPLAVNAQDQVIIAASCYGLGRIVVLGHEVYLQDFPDLVKNALGWLQAPSGRAKVGVHPSSKAIVGNLSSVDAEVCQFRSDLGVYVADAYSVDPFAEDLVSFLKAGGGLLIAGQAWHWSHTHPGEKVLLNFPGNQVCGVAGIYLTEHYGKHGEILVPPKLPLRGSLRFKNEKAREDLEFLLNQVSEFDIRGDLVPSEVLVHGPLAFPIGATPDGKAFLAGAHYGQGRVIVATHEAFLFSKSLSTFFLNALQWLDKGRNGAVGIVPRLQNVTNLLSKSGLPCQVTDFKDDLSVYVCTSYSGDHCKEIQSFVAEGGGLLIGGHAWYWAYSNTAASALTKYPGNHILNQMGLSILPNTLEAGLYKVQPVKELVKVYQFRQFLTLFFDSMTQSQSLNEDQKGCLQKMGRDCAKYLTMSAHDCASYSSVLEILTDLVKTGKVPQVCGSCPVRSTEDRLLLEVASGVCKVCPDPGSLLPYIIKDLPALPTVSNAKLCISASTADAKEWISTGLYLSPGMGTDMEFPAQIVGKGWKVQIGCQSDNLKRADVLKRAPVVCECFPVDNNIVQVWNLWGGLIYLVAPPKCHVVGEEIVVQKAVRAPYYKSGETSVPDWVNNIRHAPAPWAELEFENLIISLNSESIRDLDRPDLVAAQWDAVMRGVADLAGKPAKFPRKERFVADVQISAGFMHSGYPIMMHTPSAPDLLKLTNKKDPWGPLHELGHEQQRNVWEFPPHTTEATCNLWSVYISETVLGLPRTKAHPSLQPSKRFARIQNYIKGGRNLKHWSVWVALETYLQLQEQFGWDPFKKVFAAYHDMEGVPQDNKGKMNTYAETFSKVVNRNLTSFFKAWGWPLEAATEEKLSGLPDWSDHPMAQYA</sequence>
<dbReference type="Pfam" id="PF17291">
    <property type="entry name" value="M60-like_N"/>
    <property type="match status" value="1"/>
</dbReference>
<evidence type="ECO:0000256" key="1">
    <source>
        <dbReference type="ARBA" id="ARBA00009770"/>
    </source>
</evidence>
<dbReference type="OrthoDB" id="8783145at2759"/>
<dbReference type="SUPFAM" id="SSF52317">
    <property type="entry name" value="Class I glutamine amidotransferase-like"/>
    <property type="match status" value="2"/>
</dbReference>
<evidence type="ECO:0000313" key="3">
    <source>
        <dbReference type="Proteomes" id="UP000515152"/>
    </source>
</evidence>
<dbReference type="AlphaFoldDB" id="A0A6P8G082"/>
<dbReference type="PROSITE" id="PS51723">
    <property type="entry name" value="PEPTIDASE_M60"/>
    <property type="match status" value="1"/>
</dbReference>
<dbReference type="Proteomes" id="UP000515152">
    <property type="component" value="Chromosome 9"/>
</dbReference>
<dbReference type="GO" id="GO:0005886">
    <property type="term" value="C:plasma membrane"/>
    <property type="evidence" value="ECO:0007669"/>
    <property type="project" value="TreeGrafter"/>
</dbReference>
<dbReference type="GeneID" id="105900707"/>